<keyword evidence="8" id="KW-1185">Reference proteome</keyword>
<evidence type="ECO:0000256" key="4">
    <source>
        <dbReference type="ARBA" id="ARBA00022989"/>
    </source>
</evidence>
<dbReference type="RefSeq" id="WP_082625343.1">
    <property type="nucleotide sequence ID" value="NZ_CP042593.1"/>
</dbReference>
<evidence type="ECO:0000313" key="8">
    <source>
        <dbReference type="Proteomes" id="UP000321555"/>
    </source>
</evidence>
<feature type="transmembrane region" description="Helical" evidence="6">
    <location>
        <begin position="247"/>
        <end position="264"/>
    </location>
</feature>
<dbReference type="GO" id="GO:0008360">
    <property type="term" value="P:regulation of cell shape"/>
    <property type="evidence" value="ECO:0007669"/>
    <property type="project" value="UniProtKB-KW"/>
</dbReference>
<dbReference type="OrthoDB" id="2192428at2"/>
<dbReference type="GO" id="GO:0015648">
    <property type="term" value="F:lipid-linked peptidoglycan transporter activity"/>
    <property type="evidence" value="ECO:0007669"/>
    <property type="project" value="TreeGrafter"/>
</dbReference>
<sequence length="430" mass="48966">MMLKKEQSYITEVLKQIKSKEAKENIEAELRHHLQETKCTLIKDGLTEEEADEKATVQMGNPTKLGIELNLLHRPRIDWMMLTLLIVTFGLSYLPMLTIPSIMNGGIYTGSYYLVNKVIIILLGMSIVTGIMFLDYRKLRNFQWVFFGLAIFIFLLLVFVPTSYMHWGPKLDIGSLTIESSMALPFLYLFWAILLNNKKVNVWKVGLAFTVTFFFLQFLGSSTFLLIYVIMVFSMVVWRLRKAAGPVIGLFTFVCLLGVVPFVSTKEYWLSRIAAFVNPDQDPQGMGYMYLQVKELMQNAGLFGNRNSNKIDFLPESHTDFVFVNFTYHYGWVLAGILVLILALLLARMIVSIEKIKDPFGKTLIVGGAAIFSVQFIFNIAMTIGLLPMTAMPLPFISYGLMPTMLNSLIVGIFLSVYRRKDIVRYEASV</sequence>
<dbReference type="InterPro" id="IPR001182">
    <property type="entry name" value="FtsW/RodA"/>
</dbReference>
<feature type="transmembrane region" description="Helical" evidence="6">
    <location>
        <begin position="114"/>
        <end position="134"/>
    </location>
</feature>
<dbReference type="Proteomes" id="UP000321555">
    <property type="component" value="Chromosome"/>
</dbReference>
<evidence type="ECO:0000256" key="5">
    <source>
        <dbReference type="ARBA" id="ARBA00023136"/>
    </source>
</evidence>
<evidence type="ECO:0000256" key="1">
    <source>
        <dbReference type="ARBA" id="ARBA00004141"/>
    </source>
</evidence>
<dbReference type="GO" id="GO:0032153">
    <property type="term" value="C:cell division site"/>
    <property type="evidence" value="ECO:0007669"/>
    <property type="project" value="TreeGrafter"/>
</dbReference>
<feature type="transmembrane region" description="Helical" evidence="6">
    <location>
        <begin position="363"/>
        <end position="384"/>
    </location>
</feature>
<protein>
    <submittedName>
        <fullName evidence="7">FtsW/RodA/SpoVE family cell cycle protein</fullName>
    </submittedName>
</protein>
<feature type="transmembrane region" description="Helical" evidence="6">
    <location>
        <begin position="330"/>
        <end position="351"/>
    </location>
</feature>
<evidence type="ECO:0000313" key="7">
    <source>
        <dbReference type="EMBL" id="QED46902.1"/>
    </source>
</evidence>
<keyword evidence="2 6" id="KW-0812">Transmembrane</keyword>
<keyword evidence="3" id="KW-0133">Cell shape</keyword>
<dbReference type="AlphaFoldDB" id="A0A5B8Z1K9"/>
<keyword evidence="5 6" id="KW-0472">Membrane</keyword>
<reference evidence="8" key="1">
    <citation type="submission" date="2019-08" db="EMBL/GenBank/DDBJ databases">
        <authorList>
            <person name="Zheng X."/>
        </authorList>
    </citation>
    <scope>NUCLEOTIDE SEQUENCE [LARGE SCALE GENOMIC DNA]</scope>
    <source>
        <strain evidence="8">FJAT-25496</strain>
    </source>
</reference>
<feature type="transmembrane region" description="Helical" evidence="6">
    <location>
        <begin position="396"/>
        <end position="418"/>
    </location>
</feature>
<dbReference type="EMBL" id="CP042593">
    <property type="protein sequence ID" value="QED46902.1"/>
    <property type="molecule type" value="Genomic_DNA"/>
</dbReference>
<gene>
    <name evidence="7" type="ORF">FSZ17_06265</name>
</gene>
<dbReference type="STRING" id="1742359.GCA_001439625_04113"/>
<accession>A0A5B8Z1K9</accession>
<feature type="transmembrane region" description="Helical" evidence="6">
    <location>
        <begin position="173"/>
        <end position="195"/>
    </location>
</feature>
<dbReference type="GO" id="GO:0051301">
    <property type="term" value="P:cell division"/>
    <property type="evidence" value="ECO:0007669"/>
    <property type="project" value="InterPro"/>
</dbReference>
<dbReference type="KEGG" id="bda:FSZ17_06265"/>
<name>A0A5B8Z1K9_CYTDA</name>
<evidence type="ECO:0000256" key="6">
    <source>
        <dbReference type="SAM" id="Phobius"/>
    </source>
</evidence>
<dbReference type="InterPro" id="IPR047928">
    <property type="entry name" value="Perm_prefix_1"/>
</dbReference>
<organism evidence="7 8">
    <name type="scientific">Cytobacillus dafuensis</name>
    <name type="common">Bacillus dafuensis</name>
    <dbReference type="NCBI Taxonomy" id="1742359"/>
    <lineage>
        <taxon>Bacteria</taxon>
        <taxon>Bacillati</taxon>
        <taxon>Bacillota</taxon>
        <taxon>Bacilli</taxon>
        <taxon>Bacillales</taxon>
        <taxon>Bacillaceae</taxon>
        <taxon>Cytobacillus</taxon>
    </lineage>
</organism>
<feature type="transmembrane region" description="Helical" evidence="6">
    <location>
        <begin position="79"/>
        <end position="102"/>
    </location>
</feature>
<proteinExistence type="predicted"/>
<feature type="transmembrane region" description="Helical" evidence="6">
    <location>
        <begin position="225"/>
        <end position="240"/>
    </location>
</feature>
<dbReference type="Pfam" id="PF01098">
    <property type="entry name" value="FTSW_RODA_SPOVE"/>
    <property type="match status" value="1"/>
</dbReference>
<dbReference type="GO" id="GO:0005886">
    <property type="term" value="C:plasma membrane"/>
    <property type="evidence" value="ECO:0007669"/>
    <property type="project" value="TreeGrafter"/>
</dbReference>
<comment type="subcellular location">
    <subcellularLocation>
        <location evidence="1">Membrane</location>
        <topology evidence="1">Multi-pass membrane protein</topology>
    </subcellularLocation>
</comment>
<dbReference type="NCBIfam" id="NF038403">
    <property type="entry name" value="perm_prefix_1"/>
    <property type="match status" value="1"/>
</dbReference>
<dbReference type="PANTHER" id="PTHR30474:SF1">
    <property type="entry name" value="PEPTIDOGLYCAN GLYCOSYLTRANSFERASE MRDB"/>
    <property type="match status" value="1"/>
</dbReference>
<keyword evidence="4 6" id="KW-1133">Transmembrane helix</keyword>
<dbReference type="PANTHER" id="PTHR30474">
    <property type="entry name" value="CELL CYCLE PROTEIN"/>
    <property type="match status" value="1"/>
</dbReference>
<evidence type="ECO:0000256" key="2">
    <source>
        <dbReference type="ARBA" id="ARBA00022692"/>
    </source>
</evidence>
<feature type="transmembrane region" description="Helical" evidence="6">
    <location>
        <begin position="202"/>
        <end position="219"/>
    </location>
</feature>
<evidence type="ECO:0000256" key="3">
    <source>
        <dbReference type="ARBA" id="ARBA00022960"/>
    </source>
</evidence>
<feature type="transmembrane region" description="Helical" evidence="6">
    <location>
        <begin position="146"/>
        <end position="167"/>
    </location>
</feature>